<keyword evidence="3" id="KW-1185">Reference proteome</keyword>
<name>A0AAW1N4T1_POPJA</name>
<gene>
    <name evidence="2" type="ORF">QE152_g3744</name>
</gene>
<organism evidence="2 3">
    <name type="scientific">Popillia japonica</name>
    <name type="common">Japanese beetle</name>
    <dbReference type="NCBI Taxonomy" id="7064"/>
    <lineage>
        <taxon>Eukaryota</taxon>
        <taxon>Metazoa</taxon>
        <taxon>Ecdysozoa</taxon>
        <taxon>Arthropoda</taxon>
        <taxon>Hexapoda</taxon>
        <taxon>Insecta</taxon>
        <taxon>Pterygota</taxon>
        <taxon>Neoptera</taxon>
        <taxon>Endopterygota</taxon>
        <taxon>Coleoptera</taxon>
        <taxon>Polyphaga</taxon>
        <taxon>Scarabaeiformia</taxon>
        <taxon>Scarabaeidae</taxon>
        <taxon>Rutelinae</taxon>
        <taxon>Popillia</taxon>
    </lineage>
</organism>
<proteinExistence type="predicted"/>
<evidence type="ECO:0000313" key="2">
    <source>
        <dbReference type="EMBL" id="KAK9752950.1"/>
    </source>
</evidence>
<feature type="domain" description="Transposable element P transposase-like RNase H" evidence="1">
    <location>
        <begin position="21"/>
        <end position="110"/>
    </location>
</feature>
<dbReference type="EMBL" id="JASPKY010000016">
    <property type="protein sequence ID" value="KAK9752950.1"/>
    <property type="molecule type" value="Genomic_DNA"/>
</dbReference>
<accession>A0AAW1N4T1</accession>
<evidence type="ECO:0000313" key="3">
    <source>
        <dbReference type="Proteomes" id="UP001458880"/>
    </source>
</evidence>
<sequence length="140" mass="15598">MFALPTRKTINKFLSEIPYGTGISEHVMHCIKSTTSFNNENKICIVAFDEISLEAGLAYSAREDAIYGFDSATADINFCDHALVFMATGVYKRWKQPLAYYFSKEGVSTVHKCLAVVLVLHDEPIACASSNTGHRLKLRD</sequence>
<dbReference type="AlphaFoldDB" id="A0AAW1N4T1"/>
<dbReference type="InterPro" id="IPR048365">
    <property type="entry name" value="TNP-like_RNaseH_N"/>
</dbReference>
<dbReference type="Pfam" id="PF21787">
    <property type="entry name" value="TNP-like_RNaseH_N"/>
    <property type="match status" value="1"/>
</dbReference>
<dbReference type="Proteomes" id="UP001458880">
    <property type="component" value="Unassembled WGS sequence"/>
</dbReference>
<protein>
    <submittedName>
        <fullName evidence="2">Transposase protein</fullName>
    </submittedName>
</protein>
<evidence type="ECO:0000259" key="1">
    <source>
        <dbReference type="Pfam" id="PF21787"/>
    </source>
</evidence>
<comment type="caution">
    <text evidence="2">The sequence shown here is derived from an EMBL/GenBank/DDBJ whole genome shotgun (WGS) entry which is preliminary data.</text>
</comment>
<reference evidence="2 3" key="1">
    <citation type="journal article" date="2024" name="BMC Genomics">
        <title>De novo assembly and annotation of Popillia japonica's genome with initial clues to its potential as an invasive pest.</title>
        <authorList>
            <person name="Cucini C."/>
            <person name="Boschi S."/>
            <person name="Funari R."/>
            <person name="Cardaioli E."/>
            <person name="Iannotti N."/>
            <person name="Marturano G."/>
            <person name="Paoli F."/>
            <person name="Bruttini M."/>
            <person name="Carapelli A."/>
            <person name="Frati F."/>
            <person name="Nardi F."/>
        </authorList>
    </citation>
    <scope>NUCLEOTIDE SEQUENCE [LARGE SCALE GENOMIC DNA]</scope>
    <source>
        <strain evidence="2">DMR45628</strain>
    </source>
</reference>